<keyword evidence="2" id="KW-1185">Reference proteome</keyword>
<comment type="caution">
    <text evidence="1">The sequence shown here is derived from an EMBL/GenBank/DDBJ whole genome shotgun (WGS) entry which is preliminary data.</text>
</comment>
<evidence type="ECO:0000313" key="2">
    <source>
        <dbReference type="Proteomes" id="UP001163603"/>
    </source>
</evidence>
<proteinExistence type="predicted"/>
<sequence length="114" mass="11999">MLIHPLDDTPEIIIPDVIMELKIIKRSILSGGGAIWGQHHCGIGVPAVGIAFPALNISLDSTDRLPVLAGAVGALATTCCPPYIAVDGAYHPCLLGQTSRTGSSRLVVFYLPLR</sequence>
<evidence type="ECO:0000313" key="1">
    <source>
        <dbReference type="EMBL" id="KAJ0045543.1"/>
    </source>
</evidence>
<dbReference type="EMBL" id="CM047738">
    <property type="protein sequence ID" value="KAJ0045543.1"/>
    <property type="molecule type" value="Genomic_DNA"/>
</dbReference>
<protein>
    <submittedName>
        <fullName evidence="1">Uncharacterized protein</fullName>
    </submittedName>
</protein>
<organism evidence="1 2">
    <name type="scientific">Pistacia integerrima</name>
    <dbReference type="NCBI Taxonomy" id="434235"/>
    <lineage>
        <taxon>Eukaryota</taxon>
        <taxon>Viridiplantae</taxon>
        <taxon>Streptophyta</taxon>
        <taxon>Embryophyta</taxon>
        <taxon>Tracheophyta</taxon>
        <taxon>Spermatophyta</taxon>
        <taxon>Magnoliopsida</taxon>
        <taxon>eudicotyledons</taxon>
        <taxon>Gunneridae</taxon>
        <taxon>Pentapetalae</taxon>
        <taxon>rosids</taxon>
        <taxon>malvids</taxon>
        <taxon>Sapindales</taxon>
        <taxon>Anacardiaceae</taxon>
        <taxon>Pistacia</taxon>
    </lineage>
</organism>
<dbReference type="Proteomes" id="UP001163603">
    <property type="component" value="Chromosome 3"/>
</dbReference>
<reference evidence="2" key="1">
    <citation type="journal article" date="2023" name="G3 (Bethesda)">
        <title>Genome assembly and association tests identify interacting loci associated with vigor, precocity, and sex in interspecific pistachio rootstocks.</title>
        <authorList>
            <person name="Palmer W."/>
            <person name="Jacygrad E."/>
            <person name="Sagayaradj S."/>
            <person name="Cavanaugh K."/>
            <person name="Han R."/>
            <person name="Bertier L."/>
            <person name="Beede B."/>
            <person name="Kafkas S."/>
            <person name="Golino D."/>
            <person name="Preece J."/>
            <person name="Michelmore R."/>
        </authorList>
    </citation>
    <scope>NUCLEOTIDE SEQUENCE [LARGE SCALE GENOMIC DNA]</scope>
</reference>
<accession>A0ACC0Z5C3</accession>
<gene>
    <name evidence="1" type="ORF">Pint_05554</name>
</gene>
<name>A0ACC0Z5C3_9ROSI</name>